<feature type="compositionally biased region" description="Low complexity" evidence="1">
    <location>
        <begin position="422"/>
        <end position="432"/>
    </location>
</feature>
<reference evidence="4 5" key="1">
    <citation type="submission" date="2020-03" db="EMBL/GenBank/DDBJ databases">
        <title>Whole genome shotgun sequence of Phytohabitans flavus NBRC 107702.</title>
        <authorList>
            <person name="Komaki H."/>
            <person name="Tamura T."/>
        </authorList>
    </citation>
    <scope>NUCLEOTIDE SEQUENCE [LARGE SCALE GENOMIC DNA]</scope>
    <source>
        <strain evidence="4 5">NBRC 107702</strain>
    </source>
</reference>
<keyword evidence="3" id="KW-0732">Signal</keyword>
<feature type="transmembrane region" description="Helical" evidence="2">
    <location>
        <begin position="330"/>
        <end position="350"/>
    </location>
</feature>
<evidence type="ECO:0008006" key="6">
    <source>
        <dbReference type="Google" id="ProtNLM"/>
    </source>
</evidence>
<dbReference type="EMBL" id="AP022870">
    <property type="protein sequence ID" value="BCB79532.1"/>
    <property type="molecule type" value="Genomic_DNA"/>
</dbReference>
<keyword evidence="5" id="KW-1185">Reference proteome</keyword>
<protein>
    <recommendedName>
        <fullName evidence="6">DUF916 domain-containing protein</fullName>
    </recommendedName>
</protein>
<evidence type="ECO:0000256" key="3">
    <source>
        <dbReference type="SAM" id="SignalP"/>
    </source>
</evidence>
<dbReference type="AlphaFoldDB" id="A0A6F8Y091"/>
<dbReference type="KEGG" id="pfla:Pflav_059420"/>
<feature type="chain" id="PRO_5026348161" description="DUF916 domain-containing protein" evidence="3">
    <location>
        <begin position="31"/>
        <end position="432"/>
    </location>
</feature>
<feature type="compositionally biased region" description="Pro residues" evidence="1">
    <location>
        <begin position="40"/>
        <end position="52"/>
    </location>
</feature>
<dbReference type="RefSeq" id="WP_173039520.1">
    <property type="nucleotide sequence ID" value="NZ_AP022870.1"/>
</dbReference>
<feature type="signal peptide" evidence="3">
    <location>
        <begin position="1"/>
        <end position="30"/>
    </location>
</feature>
<feature type="region of interest" description="Disordered" evidence="1">
    <location>
        <begin position="370"/>
        <end position="432"/>
    </location>
</feature>
<evidence type="ECO:0000313" key="4">
    <source>
        <dbReference type="EMBL" id="BCB79532.1"/>
    </source>
</evidence>
<keyword evidence="2" id="KW-0812">Transmembrane</keyword>
<name>A0A6F8Y091_9ACTN</name>
<organism evidence="4 5">
    <name type="scientific">Phytohabitans flavus</name>
    <dbReference type="NCBI Taxonomy" id="1076124"/>
    <lineage>
        <taxon>Bacteria</taxon>
        <taxon>Bacillati</taxon>
        <taxon>Actinomycetota</taxon>
        <taxon>Actinomycetes</taxon>
        <taxon>Micromonosporales</taxon>
        <taxon>Micromonosporaceae</taxon>
    </lineage>
</organism>
<sequence length="432" mass="44259">MINRRRAYRGWYLLPVVAVFLASTASAAAAAPVARPPVPVAAPAPSPSPPAGQGPQSTPPSGEAVTRWAVSPANAKGPDGRTRFSYEGLQPGAVVSDFVSITNLSTVPVTFRVYAADGITTPEGAIGVATADVKATDVGAWTRLPHASLRVPPRTRVVEPFTITVPRNATPGDHVGGVIASITQRVPGTQVGRESRIAVAAYLRVAGPLTAALGVEAVSTTYDGTANPFGGGGATIAYTVRNTGNVRLSGAQAVSVTSPFGTEAETTPATLEELLPGDAVRVTARMTGVLPAGPLKAHVKVTPVQLPDAPAVPTPLQPVEQTVGLWATPWPQVVLLLILVALVVGLWWWLGWSRRRFNAKLAAAEARGRRAAAGDAPAEKGALDALFEPPGDEAPAELAPVAASNGSRPAGNGKTDADRAGEAAPPAATNPD</sequence>
<feature type="region of interest" description="Disordered" evidence="1">
    <location>
        <begin position="40"/>
        <end position="65"/>
    </location>
</feature>
<evidence type="ECO:0000256" key="2">
    <source>
        <dbReference type="SAM" id="Phobius"/>
    </source>
</evidence>
<keyword evidence="2" id="KW-1133">Transmembrane helix</keyword>
<proteinExistence type="predicted"/>
<reference evidence="4 5" key="2">
    <citation type="submission" date="2020-03" db="EMBL/GenBank/DDBJ databases">
        <authorList>
            <person name="Ichikawa N."/>
            <person name="Kimura A."/>
            <person name="Kitahashi Y."/>
            <person name="Uohara A."/>
        </authorList>
    </citation>
    <scope>NUCLEOTIDE SEQUENCE [LARGE SCALE GENOMIC DNA]</scope>
    <source>
        <strain evidence="4 5">NBRC 107702</strain>
    </source>
</reference>
<evidence type="ECO:0000256" key="1">
    <source>
        <dbReference type="SAM" id="MobiDB-lite"/>
    </source>
</evidence>
<accession>A0A6F8Y091</accession>
<keyword evidence="2" id="KW-0472">Membrane</keyword>
<evidence type="ECO:0000313" key="5">
    <source>
        <dbReference type="Proteomes" id="UP000502508"/>
    </source>
</evidence>
<dbReference type="Proteomes" id="UP000502508">
    <property type="component" value="Chromosome"/>
</dbReference>
<gene>
    <name evidence="4" type="ORF">Pflav_059420</name>
</gene>